<dbReference type="RefSeq" id="WP_130567772.1">
    <property type="nucleotide sequence ID" value="NZ_SHLY01000007.1"/>
</dbReference>
<proteinExistence type="predicted"/>
<comment type="caution">
    <text evidence="2">The sequence shown here is derived from an EMBL/GenBank/DDBJ whole genome shotgun (WGS) entry which is preliminary data.</text>
</comment>
<keyword evidence="1" id="KW-0472">Membrane</keyword>
<evidence type="ECO:0000313" key="2">
    <source>
        <dbReference type="EMBL" id="TAA41893.1"/>
    </source>
</evidence>
<dbReference type="Pfam" id="PF16074">
    <property type="entry name" value="PilW"/>
    <property type="match status" value="1"/>
</dbReference>
<evidence type="ECO:0000256" key="1">
    <source>
        <dbReference type="SAM" id="Phobius"/>
    </source>
</evidence>
<dbReference type="EMBL" id="SHLY01000007">
    <property type="protein sequence ID" value="TAA41893.1"/>
    <property type="molecule type" value="Genomic_DNA"/>
</dbReference>
<dbReference type="PROSITE" id="PS00409">
    <property type="entry name" value="PROKAR_NTER_METHYL"/>
    <property type="match status" value="1"/>
</dbReference>
<feature type="transmembrane region" description="Helical" evidence="1">
    <location>
        <begin position="12"/>
        <end position="31"/>
    </location>
</feature>
<dbReference type="InterPro" id="IPR032092">
    <property type="entry name" value="PilW"/>
</dbReference>
<keyword evidence="1" id="KW-1133">Transmembrane helix</keyword>
<dbReference type="Pfam" id="PF07963">
    <property type="entry name" value="N_methyl"/>
    <property type="match status" value="1"/>
</dbReference>
<organism evidence="2 3">
    <name type="scientific">Corallincola spongiicola</name>
    <dbReference type="NCBI Taxonomy" id="2520508"/>
    <lineage>
        <taxon>Bacteria</taxon>
        <taxon>Pseudomonadati</taxon>
        <taxon>Pseudomonadota</taxon>
        <taxon>Gammaproteobacteria</taxon>
        <taxon>Alteromonadales</taxon>
        <taxon>Psychromonadaceae</taxon>
        <taxon>Corallincola</taxon>
    </lineage>
</organism>
<name>A0ABY1WLV2_9GAMM</name>
<gene>
    <name evidence="2" type="ORF">EXY25_16685</name>
</gene>
<sequence length="350" mass="37569">MVNRKGFSLVEVLISLVLGAFLIAGVGSLFVGQIRTSELSHAVNEAQENARLALNLIARDLSQAGFMGDLDHTMLNVDAAVTFHGMNAAAPVAAADDCVGGDNNASFPNLASSYSFRALHAEHKGAASLATLEPCTSISSHTAVAGSDVLQLKRFIAAPGTSMADMPAGTDILDPIALSESSNRYYAYANFENIVFYPGDVATAPAWNTAVNGRVFQYQHHVWWVGDDDGQPSLFHRYLLRSGGVGKMSSVSGALVPGIEALAFQFGLDVNGDFIPDRYIATDDMTVQDWEGTNGKIITAKVEVLGRATSEDKQHKDTKTYTMSSGTFGPYNDTYHRILISTVVKLRNIQ</sequence>
<evidence type="ECO:0000313" key="3">
    <source>
        <dbReference type="Proteomes" id="UP000292544"/>
    </source>
</evidence>
<dbReference type="NCBIfam" id="TIGR02532">
    <property type="entry name" value="IV_pilin_GFxxxE"/>
    <property type="match status" value="1"/>
</dbReference>
<reference evidence="3" key="1">
    <citation type="submission" date="2019-02" db="EMBL/GenBank/DDBJ databases">
        <title>Draft genome sequence of Muricauda sp. 176CP4-71.</title>
        <authorList>
            <person name="Park J.-S."/>
        </authorList>
    </citation>
    <scope>NUCLEOTIDE SEQUENCE [LARGE SCALE GENOMIC DNA]</scope>
    <source>
        <strain evidence="3">176GS2-150</strain>
    </source>
</reference>
<dbReference type="Proteomes" id="UP000292544">
    <property type="component" value="Unassembled WGS sequence"/>
</dbReference>
<keyword evidence="3" id="KW-1185">Reference proteome</keyword>
<keyword evidence="1" id="KW-0812">Transmembrane</keyword>
<dbReference type="InterPro" id="IPR012902">
    <property type="entry name" value="N_methyl_site"/>
</dbReference>
<protein>
    <submittedName>
        <fullName evidence="2">Prepilin-type N-terminal cleavage/methylation domain-containing protein</fullName>
    </submittedName>
</protein>
<accession>A0ABY1WLV2</accession>